<dbReference type="Proteomes" id="UP000030689">
    <property type="component" value="Unassembled WGS sequence"/>
</dbReference>
<reference evidence="2 3" key="1">
    <citation type="journal article" date="2013" name="Front. Plant Sci.">
        <title>The Reference Genome of the Halophytic Plant Eutrema salsugineum.</title>
        <authorList>
            <person name="Yang R."/>
            <person name="Jarvis D.E."/>
            <person name="Chen H."/>
            <person name="Beilstein M.A."/>
            <person name="Grimwood J."/>
            <person name="Jenkins J."/>
            <person name="Shu S."/>
            <person name="Prochnik S."/>
            <person name="Xin M."/>
            <person name="Ma C."/>
            <person name="Schmutz J."/>
            <person name="Wing R.A."/>
            <person name="Mitchell-Olds T."/>
            <person name="Schumaker K.S."/>
            <person name="Wang X."/>
        </authorList>
    </citation>
    <scope>NUCLEOTIDE SEQUENCE [LARGE SCALE GENOMIC DNA]</scope>
</reference>
<keyword evidence="1" id="KW-0472">Membrane</keyword>
<dbReference type="Gramene" id="ESQ51835">
    <property type="protein sequence ID" value="ESQ51835"/>
    <property type="gene ID" value="EUTSA_v10017456mg"/>
</dbReference>
<dbReference type="EMBL" id="KI517385">
    <property type="protein sequence ID" value="ESQ51835.1"/>
    <property type="molecule type" value="Genomic_DNA"/>
</dbReference>
<proteinExistence type="predicted"/>
<protein>
    <submittedName>
        <fullName evidence="2">Uncharacterized protein</fullName>
    </submittedName>
</protein>
<dbReference type="KEGG" id="eus:EUTSA_v10017456mg"/>
<name>V4LMP1_EUTSA</name>
<dbReference type="AlphaFoldDB" id="V4LMP1"/>
<sequence>MNLEVLCSCFIITIIIFFITFTSDLYICKRSFDETADKLGREREKYLWHLRRLITSSSLSWIKLKERRKTGAKHHLNTNMLEMIDQYAYGRKYINMELIIISITLSFDRKT</sequence>
<evidence type="ECO:0000256" key="1">
    <source>
        <dbReference type="SAM" id="Phobius"/>
    </source>
</evidence>
<keyword evidence="1" id="KW-1133">Transmembrane helix</keyword>
<keyword evidence="1" id="KW-0812">Transmembrane</keyword>
<organism evidence="2 3">
    <name type="scientific">Eutrema salsugineum</name>
    <name type="common">Saltwater cress</name>
    <name type="synonym">Sisymbrium salsugineum</name>
    <dbReference type="NCBI Taxonomy" id="72664"/>
    <lineage>
        <taxon>Eukaryota</taxon>
        <taxon>Viridiplantae</taxon>
        <taxon>Streptophyta</taxon>
        <taxon>Embryophyta</taxon>
        <taxon>Tracheophyta</taxon>
        <taxon>Spermatophyta</taxon>
        <taxon>Magnoliopsida</taxon>
        <taxon>eudicotyledons</taxon>
        <taxon>Gunneridae</taxon>
        <taxon>Pentapetalae</taxon>
        <taxon>rosids</taxon>
        <taxon>malvids</taxon>
        <taxon>Brassicales</taxon>
        <taxon>Brassicaceae</taxon>
        <taxon>Eutremeae</taxon>
        <taxon>Eutrema</taxon>
    </lineage>
</organism>
<feature type="transmembrane region" description="Helical" evidence="1">
    <location>
        <begin position="5"/>
        <end position="26"/>
    </location>
</feature>
<keyword evidence="3" id="KW-1185">Reference proteome</keyword>
<evidence type="ECO:0000313" key="3">
    <source>
        <dbReference type="Proteomes" id="UP000030689"/>
    </source>
</evidence>
<accession>V4LMP1</accession>
<gene>
    <name evidence="2" type="ORF">EUTSA_v10017456mg</name>
</gene>
<evidence type="ECO:0000313" key="2">
    <source>
        <dbReference type="EMBL" id="ESQ51835.1"/>
    </source>
</evidence>